<keyword evidence="2" id="KW-1185">Reference proteome</keyword>
<name>A0ACB9ME36_9MYRT</name>
<dbReference type="EMBL" id="CM042889">
    <property type="protein sequence ID" value="KAI4321857.1"/>
    <property type="molecule type" value="Genomic_DNA"/>
</dbReference>
<protein>
    <submittedName>
        <fullName evidence="1">Uncharacterized protein</fullName>
    </submittedName>
</protein>
<reference evidence="2" key="1">
    <citation type="journal article" date="2023" name="Front. Plant Sci.">
        <title>Chromosomal-level genome assembly of Melastoma candidum provides insights into trichome evolution.</title>
        <authorList>
            <person name="Zhong Y."/>
            <person name="Wu W."/>
            <person name="Sun C."/>
            <person name="Zou P."/>
            <person name="Liu Y."/>
            <person name="Dai S."/>
            <person name="Zhou R."/>
        </authorList>
    </citation>
    <scope>NUCLEOTIDE SEQUENCE [LARGE SCALE GENOMIC DNA]</scope>
</reference>
<proteinExistence type="predicted"/>
<comment type="caution">
    <text evidence="1">The sequence shown here is derived from an EMBL/GenBank/DDBJ whole genome shotgun (WGS) entry which is preliminary data.</text>
</comment>
<organism evidence="1 2">
    <name type="scientific">Melastoma candidum</name>
    <dbReference type="NCBI Taxonomy" id="119954"/>
    <lineage>
        <taxon>Eukaryota</taxon>
        <taxon>Viridiplantae</taxon>
        <taxon>Streptophyta</taxon>
        <taxon>Embryophyta</taxon>
        <taxon>Tracheophyta</taxon>
        <taxon>Spermatophyta</taxon>
        <taxon>Magnoliopsida</taxon>
        <taxon>eudicotyledons</taxon>
        <taxon>Gunneridae</taxon>
        <taxon>Pentapetalae</taxon>
        <taxon>rosids</taxon>
        <taxon>malvids</taxon>
        <taxon>Myrtales</taxon>
        <taxon>Melastomataceae</taxon>
        <taxon>Melastomatoideae</taxon>
        <taxon>Melastomateae</taxon>
        <taxon>Melastoma</taxon>
    </lineage>
</organism>
<accession>A0ACB9ME36</accession>
<gene>
    <name evidence="1" type="ORF">MLD38_035189</name>
</gene>
<evidence type="ECO:0000313" key="1">
    <source>
        <dbReference type="EMBL" id="KAI4321857.1"/>
    </source>
</evidence>
<dbReference type="Proteomes" id="UP001057402">
    <property type="component" value="Chromosome 10"/>
</dbReference>
<evidence type="ECO:0000313" key="2">
    <source>
        <dbReference type="Proteomes" id="UP001057402"/>
    </source>
</evidence>
<sequence>MPSWTDSFFGSLESYSSPPLLLRLGLWFKRMPSSSLAIILGTAVLLIWCNVPMALFCALGVSYLVLLLHAALRKLTPSKQPQRRRK</sequence>